<evidence type="ECO:0000313" key="3">
    <source>
        <dbReference type="Proteomes" id="UP000235023"/>
    </source>
</evidence>
<evidence type="ECO:0000313" key="2">
    <source>
        <dbReference type="EMBL" id="PLN84203.1"/>
    </source>
</evidence>
<name>A0A2J5I2V7_9EURO</name>
<protein>
    <submittedName>
        <fullName evidence="2">Uncharacterized protein</fullName>
    </submittedName>
</protein>
<gene>
    <name evidence="2" type="ORF">BDW42DRAFT_48681</name>
</gene>
<evidence type="ECO:0000256" key="1">
    <source>
        <dbReference type="SAM" id="Phobius"/>
    </source>
</evidence>
<proteinExistence type="predicted"/>
<keyword evidence="1" id="KW-1133">Transmembrane helix</keyword>
<feature type="transmembrane region" description="Helical" evidence="1">
    <location>
        <begin position="6"/>
        <end position="24"/>
    </location>
</feature>
<accession>A0A2J5I2V7</accession>
<dbReference type="AlphaFoldDB" id="A0A2J5I2V7"/>
<reference evidence="3" key="1">
    <citation type="submission" date="2017-12" db="EMBL/GenBank/DDBJ databases">
        <authorList>
            <consortium name="DOE Joint Genome Institute"/>
            <person name="Mondo S.J."/>
            <person name="Kjaerbolling I."/>
            <person name="Vesth T.C."/>
            <person name="Frisvad J.C."/>
            <person name="Nybo J.L."/>
            <person name="Theobald S."/>
            <person name="Kuo A."/>
            <person name="Bowyer P."/>
            <person name="Matsuda Y."/>
            <person name="Lyhne E.K."/>
            <person name="Kogle M.E."/>
            <person name="Clum A."/>
            <person name="Lipzen A."/>
            <person name="Salamov A."/>
            <person name="Ngan C.Y."/>
            <person name="Daum C."/>
            <person name="Chiniquy J."/>
            <person name="Barry K."/>
            <person name="LaButti K."/>
            <person name="Haridas S."/>
            <person name="Simmons B.A."/>
            <person name="Magnuson J.K."/>
            <person name="Mortensen U.H."/>
            <person name="Larsen T.O."/>
            <person name="Grigoriev I.V."/>
            <person name="Baker S.E."/>
            <person name="Andersen M.R."/>
            <person name="Nordberg H.P."/>
            <person name="Cantor M.N."/>
            <person name="Hua S.X."/>
        </authorList>
    </citation>
    <scope>NUCLEOTIDE SEQUENCE [LARGE SCALE GENOMIC DNA]</scope>
    <source>
        <strain evidence="3">IBT 19404</strain>
    </source>
</reference>
<dbReference type="Proteomes" id="UP000235023">
    <property type="component" value="Unassembled WGS sequence"/>
</dbReference>
<sequence>MFCLDIALHLVGLACLLALFRMWVRRKKENKKGKQKTWFRRGGMDEYLLPRFHGRWCLGRFNPYYIPRVSVLWPLYFIECVPGRNKR</sequence>
<keyword evidence="1" id="KW-0472">Membrane</keyword>
<keyword evidence="1" id="KW-0812">Transmembrane</keyword>
<organism evidence="2 3">
    <name type="scientific">Aspergillus taichungensis</name>
    <dbReference type="NCBI Taxonomy" id="482145"/>
    <lineage>
        <taxon>Eukaryota</taxon>
        <taxon>Fungi</taxon>
        <taxon>Dikarya</taxon>
        <taxon>Ascomycota</taxon>
        <taxon>Pezizomycotina</taxon>
        <taxon>Eurotiomycetes</taxon>
        <taxon>Eurotiomycetidae</taxon>
        <taxon>Eurotiales</taxon>
        <taxon>Aspergillaceae</taxon>
        <taxon>Aspergillus</taxon>
        <taxon>Aspergillus subgen. Circumdati</taxon>
    </lineage>
</organism>
<dbReference type="EMBL" id="KZ559513">
    <property type="protein sequence ID" value="PLN84203.1"/>
    <property type="molecule type" value="Genomic_DNA"/>
</dbReference>
<keyword evidence="3" id="KW-1185">Reference proteome</keyword>